<dbReference type="InterPro" id="IPR000835">
    <property type="entry name" value="HTH_MarR-typ"/>
</dbReference>
<dbReference type="SMART" id="SM00347">
    <property type="entry name" value="HTH_MARR"/>
    <property type="match status" value="1"/>
</dbReference>
<dbReference type="EMBL" id="FOBH01000021">
    <property type="protein sequence ID" value="SEL64543.1"/>
    <property type="molecule type" value="Genomic_DNA"/>
</dbReference>
<feature type="domain" description="HTH marR-type" evidence="1">
    <location>
        <begin position="17"/>
        <end position="120"/>
    </location>
</feature>
<protein>
    <submittedName>
        <fullName evidence="2">DNA-binding transcriptional regulator, MarR family</fullName>
    </submittedName>
</protein>
<gene>
    <name evidence="2" type="ORF">SAMN05216387_1212</name>
</gene>
<keyword evidence="2" id="KW-0238">DNA-binding</keyword>
<evidence type="ECO:0000313" key="2">
    <source>
        <dbReference type="EMBL" id="SEL64543.1"/>
    </source>
</evidence>
<reference evidence="2 3" key="1">
    <citation type="submission" date="2016-10" db="EMBL/GenBank/DDBJ databases">
        <authorList>
            <person name="de Groot N.N."/>
        </authorList>
    </citation>
    <scope>NUCLEOTIDE SEQUENCE [LARGE SCALE GENOMIC DNA]</scope>
    <source>
        <strain evidence="2 3">Nv1</strain>
    </source>
</reference>
<evidence type="ECO:0000313" key="3">
    <source>
        <dbReference type="Proteomes" id="UP000198620"/>
    </source>
</evidence>
<dbReference type="SUPFAM" id="SSF46785">
    <property type="entry name" value="Winged helix' DNA-binding domain"/>
    <property type="match status" value="1"/>
</dbReference>
<dbReference type="STRING" id="1233.SAMN05216387_1212"/>
<dbReference type="Gene3D" id="1.10.10.10">
    <property type="entry name" value="Winged helix-like DNA-binding domain superfamily/Winged helix DNA-binding domain"/>
    <property type="match status" value="1"/>
</dbReference>
<keyword evidence="3" id="KW-1185">Reference proteome</keyword>
<proteinExistence type="predicted"/>
<name>A0A1H7RWB8_9PROT</name>
<dbReference type="GO" id="GO:0003700">
    <property type="term" value="F:DNA-binding transcription factor activity"/>
    <property type="evidence" value="ECO:0007669"/>
    <property type="project" value="InterPro"/>
</dbReference>
<dbReference type="Proteomes" id="UP000198620">
    <property type="component" value="Unassembled WGS sequence"/>
</dbReference>
<evidence type="ECO:0000259" key="1">
    <source>
        <dbReference type="SMART" id="SM00347"/>
    </source>
</evidence>
<organism evidence="2 3">
    <name type="scientific">Nitrosovibrio tenuis</name>
    <dbReference type="NCBI Taxonomy" id="1233"/>
    <lineage>
        <taxon>Bacteria</taxon>
        <taxon>Pseudomonadati</taxon>
        <taxon>Pseudomonadota</taxon>
        <taxon>Betaproteobacteria</taxon>
        <taxon>Nitrosomonadales</taxon>
        <taxon>Nitrosomonadaceae</taxon>
        <taxon>Nitrosovibrio</taxon>
    </lineage>
</organism>
<dbReference type="GO" id="GO:0003677">
    <property type="term" value="F:DNA binding"/>
    <property type="evidence" value="ECO:0007669"/>
    <property type="project" value="UniProtKB-KW"/>
</dbReference>
<accession>A0A1H7RWB8</accession>
<sequence>MLITLNIITTALESFKSFTKEPDVQIQTVETFLIVATQDSPGMTEMARQIGLTQPSVSRNLRKMCEPPKGQGGYGLISVTADPRDRRKRVLKLTSRGHELVRHIEEAVCRVLAPTLFKEGVIPPTA</sequence>
<dbReference type="InterPro" id="IPR036388">
    <property type="entry name" value="WH-like_DNA-bd_sf"/>
</dbReference>
<dbReference type="AlphaFoldDB" id="A0A1H7RWB8"/>
<dbReference type="InterPro" id="IPR036390">
    <property type="entry name" value="WH_DNA-bd_sf"/>
</dbReference>